<gene>
    <name evidence="4" type="ORF">FTX54_003575</name>
</gene>
<sequence>MLKKWIVSMTSVAIIGFGGMTSVHADHEEGTINCGDLETGDDVWEFWEEHGYSSENDPEGLDGDSDGLPCEGKTGDMADQFYTYDDEQTGNDVENNNNENNNGNNTEEEAANENNNNNNANNNYNNNNENNNNHNNVNNHNNDNNNANEAAASDNNHEGNEMADTSTTYPMMALFGVIAVGAGAFMLFGRKTSQA</sequence>
<dbReference type="OrthoDB" id="565380at2"/>
<keyword evidence="2" id="KW-1133">Transmembrane helix</keyword>
<feature type="chain" id="PRO_5044096842" description="Excalibur calcium-binding domain-containing protein" evidence="3">
    <location>
        <begin position="26"/>
        <end position="195"/>
    </location>
</feature>
<name>A0A5C7FED1_9BACI</name>
<evidence type="ECO:0000256" key="1">
    <source>
        <dbReference type="SAM" id="MobiDB-lite"/>
    </source>
</evidence>
<feature type="compositionally biased region" description="Acidic residues" evidence="1">
    <location>
        <begin position="56"/>
        <end position="65"/>
    </location>
</feature>
<protein>
    <recommendedName>
        <fullName evidence="6">Excalibur calcium-binding domain-containing protein</fullName>
    </recommendedName>
</protein>
<dbReference type="AlphaFoldDB" id="A0A5C7FED1"/>
<evidence type="ECO:0008006" key="6">
    <source>
        <dbReference type="Google" id="ProtNLM"/>
    </source>
</evidence>
<feature type="signal peptide" evidence="3">
    <location>
        <begin position="1"/>
        <end position="25"/>
    </location>
</feature>
<dbReference type="KEGG" id="ahal:FTX54_003575"/>
<keyword evidence="2" id="KW-0812">Transmembrane</keyword>
<dbReference type="EMBL" id="CP144914">
    <property type="protein sequence ID" value="WWD80660.1"/>
    <property type="molecule type" value="Genomic_DNA"/>
</dbReference>
<accession>A0A5C7FED1</accession>
<feature type="compositionally biased region" description="Low complexity" evidence="1">
    <location>
        <begin position="91"/>
        <end position="105"/>
    </location>
</feature>
<feature type="compositionally biased region" description="Low complexity" evidence="1">
    <location>
        <begin position="112"/>
        <end position="154"/>
    </location>
</feature>
<keyword evidence="2" id="KW-0472">Membrane</keyword>
<dbReference type="RefSeq" id="WP_147804411.1">
    <property type="nucleotide sequence ID" value="NZ_CP144914.1"/>
</dbReference>
<proteinExistence type="predicted"/>
<evidence type="ECO:0000256" key="3">
    <source>
        <dbReference type="SAM" id="SignalP"/>
    </source>
</evidence>
<feature type="region of interest" description="Disordered" evidence="1">
    <location>
        <begin position="51"/>
        <end position="164"/>
    </location>
</feature>
<feature type="transmembrane region" description="Helical" evidence="2">
    <location>
        <begin position="169"/>
        <end position="189"/>
    </location>
</feature>
<keyword evidence="3" id="KW-0732">Signal</keyword>
<evidence type="ECO:0000256" key="2">
    <source>
        <dbReference type="SAM" id="Phobius"/>
    </source>
</evidence>
<dbReference type="Proteomes" id="UP000321816">
    <property type="component" value="Chromosome"/>
</dbReference>
<evidence type="ECO:0000313" key="5">
    <source>
        <dbReference type="Proteomes" id="UP000321816"/>
    </source>
</evidence>
<organism evidence="4 5">
    <name type="scientific">Alkalicoccus halolimnae</name>
    <dbReference type="NCBI Taxonomy" id="1667239"/>
    <lineage>
        <taxon>Bacteria</taxon>
        <taxon>Bacillati</taxon>
        <taxon>Bacillota</taxon>
        <taxon>Bacilli</taxon>
        <taxon>Bacillales</taxon>
        <taxon>Bacillaceae</taxon>
        <taxon>Alkalicoccus</taxon>
    </lineage>
</organism>
<evidence type="ECO:0000313" key="4">
    <source>
        <dbReference type="EMBL" id="WWD80660.1"/>
    </source>
</evidence>
<reference evidence="4 5" key="1">
    <citation type="submission" date="2024-01" db="EMBL/GenBank/DDBJ databases">
        <title>Complete Genome Sequence of Alkalicoccus halolimnae BZ-SZ-XJ29T, a Moderately Halophilic Bacterium Isolated from a Salt Lake.</title>
        <authorList>
            <person name="Zhao B."/>
        </authorList>
    </citation>
    <scope>NUCLEOTIDE SEQUENCE [LARGE SCALE GENOMIC DNA]</scope>
    <source>
        <strain evidence="4 5">BZ-SZ-XJ29</strain>
    </source>
</reference>
<keyword evidence="5" id="KW-1185">Reference proteome</keyword>